<dbReference type="GO" id="GO:0032991">
    <property type="term" value="C:protein-containing complex"/>
    <property type="evidence" value="ECO:0007669"/>
    <property type="project" value="UniProtKB-ARBA"/>
</dbReference>
<dbReference type="EMBL" id="SGPK01000059">
    <property type="protein sequence ID" value="THH09562.1"/>
    <property type="molecule type" value="Genomic_DNA"/>
</dbReference>
<organism evidence="5 6">
    <name type="scientific">Phellinidium pouzarii</name>
    <dbReference type="NCBI Taxonomy" id="167371"/>
    <lineage>
        <taxon>Eukaryota</taxon>
        <taxon>Fungi</taxon>
        <taxon>Dikarya</taxon>
        <taxon>Basidiomycota</taxon>
        <taxon>Agaricomycotina</taxon>
        <taxon>Agaricomycetes</taxon>
        <taxon>Hymenochaetales</taxon>
        <taxon>Hymenochaetaceae</taxon>
        <taxon>Phellinidium</taxon>
    </lineage>
</organism>
<sequence>MFICLSTHMNVPIKIRPSDAEIRIVWLRSALIVSILGRDSRRVCRDAGHICDDGNVEGDEGGDDGDGKEDMMVGQAAAFAESSQRNHVVHRLRAHALGDDDSDNEPERDALVSKASAALIPLGEVRARRADAASLRTRLDDIQVHTRLVRDENENTRERIISLRTAIATRRQTLDDAYRTTSGQSPPRTPTPTPPGGHPRGRIPALPRKSRCDQTQELINEYKQRHLALQDALARARQGLVQELVDVFAVVEIGGRPAAGVRAATRGEWAIGGLVLPVPGDMRRYPAAQINAALTFTTHFLGLLTFYLGIRLPFQITWSGGKLGVGIPEICAGKGSESGGWARWTVRNPLHLPLSSSVFPSSPPSSLPSSPSSSPRQPDASPYPPYLPYPPAPALSASTRHDSLSSSASPIQLAQTSATPASFSTAFAMLLYSVAYLAHTQGADVPLAGAAAGAVLRNLWGVCCSAELGRHSHNTHPLLPPPTPPSFALDFRQLLQATAADPSGPPSRARLRKAGSTRQNYIAEEEDGWEVVDDTS</sequence>
<proteinExistence type="inferred from homology"/>
<name>A0A4S4LCQ0_9AGAM</name>
<accession>A0A4S4LCQ0</accession>
<feature type="region of interest" description="Disordered" evidence="4">
    <location>
        <begin position="498"/>
        <end position="536"/>
    </location>
</feature>
<feature type="compositionally biased region" description="Low complexity" evidence="4">
    <location>
        <begin position="367"/>
        <end position="380"/>
    </location>
</feature>
<dbReference type="AlphaFoldDB" id="A0A4S4LCQ0"/>
<feature type="region of interest" description="Disordered" evidence="4">
    <location>
        <begin position="358"/>
        <end position="383"/>
    </location>
</feature>
<dbReference type="InterPro" id="IPR018791">
    <property type="entry name" value="UV_resistance/autophagy_Atg14"/>
</dbReference>
<gene>
    <name evidence="5" type="ORF">EW145_g1925</name>
</gene>
<reference evidence="5 6" key="1">
    <citation type="submission" date="2019-02" db="EMBL/GenBank/DDBJ databases">
        <title>Genome sequencing of the rare red list fungi Phellinidium pouzarii.</title>
        <authorList>
            <person name="Buettner E."/>
            <person name="Kellner H."/>
        </authorList>
    </citation>
    <scope>NUCLEOTIDE SEQUENCE [LARGE SCALE GENOMIC DNA]</scope>
    <source>
        <strain evidence="5 6">DSM 108285</strain>
    </source>
</reference>
<dbReference type="GO" id="GO:0000323">
    <property type="term" value="C:lytic vacuole"/>
    <property type="evidence" value="ECO:0007669"/>
    <property type="project" value="TreeGrafter"/>
</dbReference>
<evidence type="ECO:0000256" key="2">
    <source>
        <dbReference type="ARBA" id="ARBA00013807"/>
    </source>
</evidence>
<dbReference type="Proteomes" id="UP000308199">
    <property type="component" value="Unassembled WGS sequence"/>
</dbReference>
<comment type="caution">
    <text evidence="5">The sequence shown here is derived from an EMBL/GenBank/DDBJ whole genome shotgun (WGS) entry which is preliminary data.</text>
</comment>
<feature type="region of interest" description="Disordered" evidence="4">
    <location>
        <begin position="176"/>
        <end position="207"/>
    </location>
</feature>
<dbReference type="PANTHER" id="PTHR15157:SF5">
    <property type="entry name" value="UV RADIATION RESISTANCE-ASSOCIATED GENE PROTEIN"/>
    <property type="match status" value="1"/>
</dbReference>
<dbReference type="GO" id="GO:0035493">
    <property type="term" value="P:SNARE complex assembly"/>
    <property type="evidence" value="ECO:0007669"/>
    <property type="project" value="TreeGrafter"/>
</dbReference>
<evidence type="ECO:0000256" key="1">
    <source>
        <dbReference type="ARBA" id="ARBA00009574"/>
    </source>
</evidence>
<dbReference type="GO" id="GO:0000149">
    <property type="term" value="F:SNARE binding"/>
    <property type="evidence" value="ECO:0007669"/>
    <property type="project" value="TreeGrafter"/>
</dbReference>
<feature type="compositionally biased region" description="Pro residues" evidence="4">
    <location>
        <begin position="187"/>
        <end position="197"/>
    </location>
</feature>
<protein>
    <recommendedName>
        <fullName evidence="2">Autophagy-related protein 14</fullName>
    </recommendedName>
</protein>
<keyword evidence="6" id="KW-1185">Reference proteome</keyword>
<evidence type="ECO:0000256" key="3">
    <source>
        <dbReference type="ARBA" id="ARBA00023054"/>
    </source>
</evidence>
<keyword evidence="3" id="KW-0175">Coiled coil</keyword>
<dbReference type="OrthoDB" id="16772at2759"/>
<evidence type="ECO:0000256" key="4">
    <source>
        <dbReference type="SAM" id="MobiDB-lite"/>
    </source>
</evidence>
<dbReference type="PANTHER" id="PTHR15157">
    <property type="entry name" value="UV RADIATION RESISTANCE-ASSOCIATED GENE PROTEIN"/>
    <property type="match status" value="1"/>
</dbReference>
<dbReference type="GO" id="GO:0005768">
    <property type="term" value="C:endosome"/>
    <property type="evidence" value="ECO:0007669"/>
    <property type="project" value="TreeGrafter"/>
</dbReference>
<evidence type="ECO:0000313" key="5">
    <source>
        <dbReference type="EMBL" id="THH09562.1"/>
    </source>
</evidence>
<evidence type="ECO:0000313" key="6">
    <source>
        <dbReference type="Proteomes" id="UP000308199"/>
    </source>
</evidence>
<comment type="similarity">
    <text evidence="1">Belongs to the ATG14 family.</text>
</comment>
<dbReference type="Pfam" id="PF10186">
    <property type="entry name" value="ATG14"/>
    <property type="match status" value="1"/>
</dbReference>
<feature type="compositionally biased region" description="Acidic residues" evidence="4">
    <location>
        <begin position="523"/>
        <end position="536"/>
    </location>
</feature>